<keyword evidence="4" id="KW-1185">Reference proteome</keyword>
<evidence type="ECO:0000313" key="3">
    <source>
        <dbReference type="EMBL" id="MBM7493204.1"/>
    </source>
</evidence>
<dbReference type="InterPro" id="IPR002372">
    <property type="entry name" value="PQQ_rpt_dom"/>
</dbReference>
<feature type="domain" description="Pyrrolo-quinoline quinone repeat" evidence="2">
    <location>
        <begin position="298"/>
        <end position="352"/>
    </location>
</feature>
<reference evidence="3 4" key="1">
    <citation type="submission" date="2021-01" db="EMBL/GenBank/DDBJ databases">
        <title>Sequencing the genomes of 1000 actinobacteria strains.</title>
        <authorList>
            <person name="Klenk H.-P."/>
        </authorList>
    </citation>
    <scope>NUCLEOTIDE SEQUENCE [LARGE SCALE GENOMIC DNA]</scope>
    <source>
        <strain evidence="3 4">DSM 100204</strain>
    </source>
</reference>
<evidence type="ECO:0000313" key="4">
    <source>
        <dbReference type="Proteomes" id="UP000764837"/>
    </source>
</evidence>
<dbReference type="Proteomes" id="UP000764837">
    <property type="component" value="Unassembled WGS sequence"/>
</dbReference>
<dbReference type="Pfam" id="PF13360">
    <property type="entry name" value="PQQ_2"/>
    <property type="match status" value="2"/>
</dbReference>
<evidence type="ECO:0000256" key="1">
    <source>
        <dbReference type="SAM" id="MobiDB-lite"/>
    </source>
</evidence>
<feature type="region of interest" description="Disordered" evidence="1">
    <location>
        <begin position="1"/>
        <end position="26"/>
    </location>
</feature>
<dbReference type="RefSeq" id="WP_204943945.1">
    <property type="nucleotide sequence ID" value="NZ_JAFBBP010000001.1"/>
</dbReference>
<dbReference type="SUPFAM" id="SSF50998">
    <property type="entry name" value="Quinoprotein alcohol dehydrogenase-like"/>
    <property type="match status" value="1"/>
</dbReference>
<dbReference type="InterPro" id="IPR015943">
    <property type="entry name" value="WD40/YVTN_repeat-like_dom_sf"/>
</dbReference>
<gene>
    <name evidence="3" type="ORF">JOD64_004426</name>
</gene>
<dbReference type="EMBL" id="JAFBBP010000001">
    <property type="protein sequence ID" value="MBM7493204.1"/>
    <property type="molecule type" value="Genomic_DNA"/>
</dbReference>
<comment type="caution">
    <text evidence="3">The sequence shown here is derived from an EMBL/GenBank/DDBJ whole genome shotgun (WGS) entry which is preliminary data.</text>
</comment>
<dbReference type="InterPro" id="IPR011047">
    <property type="entry name" value="Quinoprotein_ADH-like_sf"/>
</dbReference>
<name>A0ABS2LZY0_9ACTN</name>
<accession>A0ABS2LZY0</accession>
<dbReference type="Gene3D" id="2.130.10.10">
    <property type="entry name" value="YVTN repeat-like/Quinoprotein amine dehydrogenase"/>
    <property type="match status" value="1"/>
</dbReference>
<feature type="domain" description="Pyrrolo-quinoline quinone repeat" evidence="2">
    <location>
        <begin position="87"/>
        <end position="275"/>
    </location>
</feature>
<protein>
    <recommendedName>
        <fullName evidence="2">Pyrrolo-quinoline quinone repeat domain-containing protein</fullName>
    </recommendedName>
</protein>
<evidence type="ECO:0000259" key="2">
    <source>
        <dbReference type="Pfam" id="PF13360"/>
    </source>
</evidence>
<organism evidence="3 4">
    <name type="scientific">Micromonospora luteifusca</name>
    <dbReference type="NCBI Taxonomy" id="709860"/>
    <lineage>
        <taxon>Bacteria</taxon>
        <taxon>Bacillati</taxon>
        <taxon>Actinomycetota</taxon>
        <taxon>Actinomycetes</taxon>
        <taxon>Micromonosporales</taxon>
        <taxon>Micromonosporaceae</taxon>
        <taxon>Micromonospora</taxon>
    </lineage>
</organism>
<proteinExistence type="predicted"/>
<sequence>MTGPVIDLGELRHGEDADPLPRPPRANGRPLRCALVLLLVLVTVASAGRPPRRSMVTMPAQIAAETLLADDLFVVLDPNPAQPTQRRLNAYRLPGGGPAWQTAVPAEGRSWGIMSMAGILLVTAYERTTTGQGALSLAFDRETGAYQWQQPGSPIRLADGNLLLQSGDEEEPVSLRAVDPCCGTVRWQLLDAAAHISLRDNGGGADRVVLNQPDGSIEVRDASTGAVLARGNLGAPGGRSPGFAQVVNDLLVFISESPTTITAYGLDRLDRRWSSTTGPVDYVQDCGPVLCWQTRSAGLRAVDPATGQERWRSDRWAWLFPYDGRLVATVLDSSATAVRQLAVLDPMTGRELAELGSWELAHFALGGPLVGVRRHPDGGLLVADLDVRTGEARLRDVLPDAAGICQATAGALLCPRIDGSYRLFEIPD</sequence>